<name>A0A015LNI2_RHIIW</name>
<proteinExistence type="predicted"/>
<dbReference type="OrthoDB" id="2442997at2759"/>
<dbReference type="InterPro" id="IPR010640">
    <property type="entry name" value="Low_temperature_requirement_A"/>
</dbReference>
<dbReference type="STRING" id="1432141.A0A015LNI2"/>
<protein>
    <submittedName>
        <fullName evidence="2">Uncharacterized protein</fullName>
    </submittedName>
</protein>
<dbReference type="PANTHER" id="PTHR36840:SF1">
    <property type="entry name" value="BLL5714 PROTEIN"/>
    <property type="match status" value="1"/>
</dbReference>
<organism evidence="2 3">
    <name type="scientific">Rhizophagus irregularis (strain DAOM 197198w)</name>
    <name type="common">Glomus intraradices</name>
    <dbReference type="NCBI Taxonomy" id="1432141"/>
    <lineage>
        <taxon>Eukaryota</taxon>
        <taxon>Fungi</taxon>
        <taxon>Fungi incertae sedis</taxon>
        <taxon>Mucoromycota</taxon>
        <taxon>Glomeromycotina</taxon>
        <taxon>Glomeromycetes</taxon>
        <taxon>Glomerales</taxon>
        <taxon>Glomeraceae</taxon>
        <taxon>Rhizophagus</taxon>
    </lineage>
</organism>
<gene>
    <name evidence="2" type="ORF">RirG_052940</name>
</gene>
<reference evidence="2 3" key="1">
    <citation type="submission" date="2014-02" db="EMBL/GenBank/DDBJ databases">
        <title>Single nucleus genome sequencing reveals high similarity among nuclei of an endomycorrhizal fungus.</title>
        <authorList>
            <person name="Lin K."/>
            <person name="Geurts R."/>
            <person name="Zhang Z."/>
            <person name="Limpens E."/>
            <person name="Saunders D.G."/>
            <person name="Mu D."/>
            <person name="Pang E."/>
            <person name="Cao H."/>
            <person name="Cha H."/>
            <person name="Lin T."/>
            <person name="Zhou Q."/>
            <person name="Shang Y."/>
            <person name="Li Y."/>
            <person name="Ivanov S."/>
            <person name="Sharma T."/>
            <person name="Velzen R.V."/>
            <person name="Ruijter N.D."/>
            <person name="Aanen D.K."/>
            <person name="Win J."/>
            <person name="Kamoun S."/>
            <person name="Bisseling T."/>
            <person name="Huang S."/>
        </authorList>
    </citation>
    <scope>NUCLEOTIDE SEQUENCE [LARGE SCALE GENOMIC DNA]</scope>
    <source>
        <strain evidence="3">DAOM197198w</strain>
    </source>
</reference>
<dbReference type="AlphaFoldDB" id="A0A015LNI2"/>
<feature type="coiled-coil region" evidence="1">
    <location>
        <begin position="100"/>
        <end position="159"/>
    </location>
</feature>
<evidence type="ECO:0000313" key="2">
    <source>
        <dbReference type="EMBL" id="EXX74241.1"/>
    </source>
</evidence>
<comment type="caution">
    <text evidence="2">The sequence shown here is derived from an EMBL/GenBank/DDBJ whole genome shotgun (WGS) entry which is preliminary data.</text>
</comment>
<evidence type="ECO:0000256" key="1">
    <source>
        <dbReference type="SAM" id="Coils"/>
    </source>
</evidence>
<dbReference type="EMBL" id="JEMT01013087">
    <property type="protein sequence ID" value="EXX74241.1"/>
    <property type="molecule type" value="Genomic_DNA"/>
</dbReference>
<keyword evidence="3" id="KW-1185">Reference proteome</keyword>
<evidence type="ECO:0000313" key="3">
    <source>
        <dbReference type="Proteomes" id="UP000022910"/>
    </source>
</evidence>
<sequence>MTEPEKLDNNDDIKEITETTETAIKTNTNLTENDGTITETMKNIEKDESDNNNLDEKKCIEFSKKLQIGGENILVVESEKYIISGDSAPNCCIIGSPEHVAALKAKVDELKTNLAKVQDERTQMQQERAQMEAEAQTKSEQVAQQLDKLATELKELGQSSDVDSEQTIHATVHTFGRVRKLEIIADDDEDEVDYNRLWRIPRVRQYWHIDTLHREAGERVSSFAELFWDLIFVAVVQNLGHILVEDISFGTI</sequence>
<keyword evidence="1" id="KW-0175">Coiled coil</keyword>
<dbReference type="PANTHER" id="PTHR36840">
    <property type="entry name" value="BLL5714 PROTEIN"/>
    <property type="match status" value="1"/>
</dbReference>
<dbReference type="Proteomes" id="UP000022910">
    <property type="component" value="Unassembled WGS sequence"/>
</dbReference>
<accession>A0A015LNI2</accession>
<dbReference type="HOGENOM" id="CLU_1103259_0_0_1"/>